<proteinExistence type="predicted"/>
<name>A0ABQ5ZY64_9GAMM</name>
<dbReference type="EMBL" id="BSOR01000023">
    <property type="protein sequence ID" value="GLR63960.1"/>
    <property type="molecule type" value="Genomic_DNA"/>
</dbReference>
<evidence type="ECO:0000313" key="2">
    <source>
        <dbReference type="Proteomes" id="UP001156682"/>
    </source>
</evidence>
<reference evidence="2" key="1">
    <citation type="journal article" date="2019" name="Int. J. Syst. Evol. Microbiol.">
        <title>The Global Catalogue of Microorganisms (GCM) 10K type strain sequencing project: providing services to taxonomists for standard genome sequencing and annotation.</title>
        <authorList>
            <consortium name="The Broad Institute Genomics Platform"/>
            <consortium name="The Broad Institute Genome Sequencing Center for Infectious Disease"/>
            <person name="Wu L."/>
            <person name="Ma J."/>
        </authorList>
    </citation>
    <scope>NUCLEOTIDE SEQUENCE [LARGE SCALE GENOMIC DNA]</scope>
    <source>
        <strain evidence="2">NBRC 100033</strain>
    </source>
</reference>
<dbReference type="RefSeq" id="WP_027850940.1">
    <property type="nucleotide sequence ID" value="NZ_BSOR01000023.1"/>
</dbReference>
<organism evidence="1 2">
    <name type="scientific">Marinospirillum insulare</name>
    <dbReference type="NCBI Taxonomy" id="217169"/>
    <lineage>
        <taxon>Bacteria</taxon>
        <taxon>Pseudomonadati</taxon>
        <taxon>Pseudomonadota</taxon>
        <taxon>Gammaproteobacteria</taxon>
        <taxon>Oceanospirillales</taxon>
        <taxon>Oceanospirillaceae</taxon>
        <taxon>Marinospirillum</taxon>
    </lineage>
</organism>
<comment type="caution">
    <text evidence="1">The sequence shown here is derived from an EMBL/GenBank/DDBJ whole genome shotgun (WGS) entry which is preliminary data.</text>
</comment>
<dbReference type="Proteomes" id="UP001156682">
    <property type="component" value="Unassembled WGS sequence"/>
</dbReference>
<sequence>MLQAISQKKSTIHLRYLGARDGTEGKVFEEDELTSLLLGPLQFMPEKTVALFWHLLLIEMKAPNYTSSLPDSAHIGFWPKFSAEPGRTIEPDMFVELRWADGTIFKLIVELKWRAPLSGNDQLHRQWEYCISDDERNNAFHLFIAPETSAAQAARSCPGKDPWKERLIEISWYELMGVFDDMDTTFGVWPELVVNTLDRLGIRRFKGFNYLSYPSTTFDTNQQPLFWNGLISSDY</sequence>
<evidence type="ECO:0008006" key="3">
    <source>
        <dbReference type="Google" id="ProtNLM"/>
    </source>
</evidence>
<keyword evidence="2" id="KW-1185">Reference proteome</keyword>
<protein>
    <recommendedName>
        <fullName evidence="3">PD-(D/E)XK nuclease superfamily protein</fullName>
    </recommendedName>
</protein>
<gene>
    <name evidence="1" type="ORF">GCM10007878_13980</name>
</gene>
<evidence type="ECO:0000313" key="1">
    <source>
        <dbReference type="EMBL" id="GLR63960.1"/>
    </source>
</evidence>
<accession>A0ABQ5ZY64</accession>